<dbReference type="InterPro" id="IPR035669">
    <property type="entry name" value="SGNH_plant_lipase-like"/>
</dbReference>
<gene>
    <name evidence="5" type="ORF">HPP92_022558</name>
</gene>
<dbReference type="AlphaFoldDB" id="A0A835PNR9"/>
<dbReference type="SUPFAM" id="SSF52266">
    <property type="entry name" value="SGNH hydrolase"/>
    <property type="match status" value="1"/>
</dbReference>
<dbReference type="InterPro" id="IPR036514">
    <property type="entry name" value="SGNH_hydro_sf"/>
</dbReference>
<dbReference type="PANTHER" id="PTHR22835">
    <property type="entry name" value="ZINC FINGER FYVE DOMAIN CONTAINING PROTEIN"/>
    <property type="match status" value="1"/>
</dbReference>
<dbReference type="Pfam" id="PF00657">
    <property type="entry name" value="Lipase_GDSL"/>
    <property type="match status" value="1"/>
</dbReference>
<keyword evidence="6" id="KW-1185">Reference proteome</keyword>
<accession>A0A835PNR9</accession>
<protein>
    <submittedName>
        <fullName evidence="5">Uncharacterized protein</fullName>
    </submittedName>
</protein>
<reference evidence="5 6" key="1">
    <citation type="journal article" date="2020" name="Nat. Food">
        <title>A phased Vanilla planifolia genome enables genetic improvement of flavour and production.</title>
        <authorList>
            <person name="Hasing T."/>
            <person name="Tang H."/>
            <person name="Brym M."/>
            <person name="Khazi F."/>
            <person name="Huang T."/>
            <person name="Chambers A.H."/>
        </authorList>
    </citation>
    <scope>NUCLEOTIDE SEQUENCE [LARGE SCALE GENOMIC DNA]</scope>
    <source>
        <tissue evidence="5">Leaf</tissue>
    </source>
</reference>
<dbReference type="Gene3D" id="3.40.50.1110">
    <property type="entry name" value="SGNH hydrolase"/>
    <property type="match status" value="1"/>
</dbReference>
<evidence type="ECO:0000256" key="4">
    <source>
        <dbReference type="ARBA" id="ARBA00023180"/>
    </source>
</evidence>
<dbReference type="InterPro" id="IPR001087">
    <property type="entry name" value="GDSL"/>
</dbReference>
<organism evidence="5 6">
    <name type="scientific">Vanilla planifolia</name>
    <name type="common">Vanilla</name>
    <dbReference type="NCBI Taxonomy" id="51239"/>
    <lineage>
        <taxon>Eukaryota</taxon>
        <taxon>Viridiplantae</taxon>
        <taxon>Streptophyta</taxon>
        <taxon>Embryophyta</taxon>
        <taxon>Tracheophyta</taxon>
        <taxon>Spermatophyta</taxon>
        <taxon>Magnoliopsida</taxon>
        <taxon>Liliopsida</taxon>
        <taxon>Asparagales</taxon>
        <taxon>Orchidaceae</taxon>
        <taxon>Vanilloideae</taxon>
        <taxon>Vanilleae</taxon>
        <taxon>Vanilla</taxon>
    </lineage>
</organism>
<dbReference type="GO" id="GO:0016788">
    <property type="term" value="F:hydrolase activity, acting on ester bonds"/>
    <property type="evidence" value="ECO:0007669"/>
    <property type="project" value="InterPro"/>
</dbReference>
<evidence type="ECO:0000313" key="6">
    <source>
        <dbReference type="Proteomes" id="UP000636800"/>
    </source>
</evidence>
<dbReference type="Proteomes" id="UP000636800">
    <property type="component" value="Chromosome 12"/>
</dbReference>
<dbReference type="EMBL" id="JADCNL010000012">
    <property type="protein sequence ID" value="KAG0457401.1"/>
    <property type="molecule type" value="Genomic_DNA"/>
</dbReference>
<evidence type="ECO:0000313" key="5">
    <source>
        <dbReference type="EMBL" id="KAG0457401.1"/>
    </source>
</evidence>
<comment type="similarity">
    <text evidence="1">Belongs to the 'GDSL' lipolytic enzyme family.</text>
</comment>
<sequence>MLWPSSAALAGFFDGINAMYSFGDSIADTGNLIREVNNPASSVFGRLPYGETIISTFKKPTGRCSNGLLVIDYFALALKLPMLQPYLDKEGNFTHGVNFAVAGATALDISSLQKRGIKFWGTNSSLSVQLEWFRKHLKSICSSNTECKHKLADALFLFGEIGGNDYNYAAFGGKPLKELANFVPYVVKKIIDATKDIVEAGARKIVISGNFPTGCLPVYLTVNKTPNQEAYDEHGCLKSFNRLAKLHNKALIKATKALSVTYQHVSFVYADYYTAFKHLLSSAATLGFDEKLLLKACCGISGKYNYNISLGCGAPGVPVCQNPARQISWDGIHLTQEAYKNIAQKLLSGEYTKPKLSTFEN</sequence>
<dbReference type="OrthoDB" id="414075at2759"/>
<dbReference type="CDD" id="cd01837">
    <property type="entry name" value="SGNH_plant_lipase_like"/>
    <property type="match status" value="1"/>
</dbReference>
<evidence type="ECO:0000256" key="3">
    <source>
        <dbReference type="ARBA" id="ARBA00022801"/>
    </source>
</evidence>
<dbReference type="PANTHER" id="PTHR22835:SF517">
    <property type="entry name" value="GDSL-LIKE LIPASE_ACYLHYDROLASE FAMILY PROTEIN, EXPRESSED"/>
    <property type="match status" value="1"/>
</dbReference>
<comment type="caution">
    <text evidence="5">The sequence shown here is derived from an EMBL/GenBank/DDBJ whole genome shotgun (WGS) entry which is preliminary data.</text>
</comment>
<proteinExistence type="inferred from homology"/>
<evidence type="ECO:0000256" key="1">
    <source>
        <dbReference type="ARBA" id="ARBA00008668"/>
    </source>
</evidence>
<keyword evidence="3" id="KW-0378">Hydrolase</keyword>
<evidence type="ECO:0000256" key="2">
    <source>
        <dbReference type="ARBA" id="ARBA00022729"/>
    </source>
</evidence>
<keyword evidence="2" id="KW-0732">Signal</keyword>
<keyword evidence="4" id="KW-0325">Glycoprotein</keyword>
<name>A0A835PNR9_VANPL</name>